<keyword evidence="6 9" id="KW-1133">Transmembrane helix</keyword>
<evidence type="ECO:0000256" key="6">
    <source>
        <dbReference type="ARBA" id="ARBA00022989"/>
    </source>
</evidence>
<name>A0A8J2XLQ2_9GAMM</name>
<feature type="transmembrane region" description="Helical" evidence="9">
    <location>
        <begin position="21"/>
        <end position="41"/>
    </location>
</feature>
<comment type="subcellular location">
    <subcellularLocation>
        <location evidence="1 9">Cell inner membrane</location>
        <topology evidence="1 9">Multi-pass membrane protein</topology>
    </subcellularLocation>
</comment>
<dbReference type="InterPro" id="IPR055348">
    <property type="entry name" value="DctQ"/>
</dbReference>
<evidence type="ECO:0000256" key="8">
    <source>
        <dbReference type="ARBA" id="ARBA00038436"/>
    </source>
</evidence>
<feature type="transmembrane region" description="Helical" evidence="9">
    <location>
        <begin position="131"/>
        <end position="152"/>
    </location>
</feature>
<feature type="domain" description="Tripartite ATP-independent periplasmic transporters DctQ component" evidence="10">
    <location>
        <begin position="29"/>
        <end position="163"/>
    </location>
</feature>
<evidence type="ECO:0000313" key="11">
    <source>
        <dbReference type="EMBL" id="GGA71309.1"/>
    </source>
</evidence>
<keyword evidence="3" id="KW-1003">Cell membrane</keyword>
<keyword evidence="2 9" id="KW-0813">Transport</keyword>
<dbReference type="GO" id="GO:0005886">
    <property type="term" value="C:plasma membrane"/>
    <property type="evidence" value="ECO:0007669"/>
    <property type="project" value="UniProtKB-SubCell"/>
</dbReference>
<keyword evidence="4 9" id="KW-0997">Cell inner membrane</keyword>
<accession>A0A8J2XLQ2</accession>
<comment type="caution">
    <text evidence="11">The sequence shown here is derived from an EMBL/GenBank/DDBJ whole genome shotgun (WGS) entry which is preliminary data.</text>
</comment>
<evidence type="ECO:0000256" key="7">
    <source>
        <dbReference type="ARBA" id="ARBA00023136"/>
    </source>
</evidence>
<proteinExistence type="inferred from homology"/>
<evidence type="ECO:0000256" key="5">
    <source>
        <dbReference type="ARBA" id="ARBA00022692"/>
    </source>
</evidence>
<keyword evidence="7 9" id="KW-0472">Membrane</keyword>
<dbReference type="GO" id="GO:0022857">
    <property type="term" value="F:transmembrane transporter activity"/>
    <property type="evidence" value="ECO:0007669"/>
    <property type="project" value="UniProtKB-UniRule"/>
</dbReference>
<evidence type="ECO:0000256" key="9">
    <source>
        <dbReference type="RuleBase" id="RU369079"/>
    </source>
</evidence>
<dbReference type="PANTHER" id="PTHR35011">
    <property type="entry name" value="2,3-DIKETO-L-GULONATE TRAP TRANSPORTER SMALL PERMEASE PROTEIN YIAM"/>
    <property type="match status" value="1"/>
</dbReference>
<sequence>MTAMDALRAVLDRGIEALAKKLAWASVLLMLLMVVVVVLRYGFNIGWIALQDSTLFVHAVIFMGGAAYTLQRDKHVRVDVFYRHFQATTQAWVNLFGALFLILPVIGFIAVSSEPFIVMSWQMQESSPEAGGMPGFFVLKSYLWLLCGLMALQTIAEIIKSIQQIRSAGVQV</sequence>
<keyword evidence="5 9" id="KW-0812">Transmembrane</keyword>
<dbReference type="Pfam" id="PF04290">
    <property type="entry name" value="DctQ"/>
    <property type="match status" value="1"/>
</dbReference>
<evidence type="ECO:0000256" key="2">
    <source>
        <dbReference type="ARBA" id="ARBA00022448"/>
    </source>
</evidence>
<dbReference type="PANTHER" id="PTHR35011:SF4">
    <property type="entry name" value="SLL1102 PROTEIN"/>
    <property type="match status" value="1"/>
</dbReference>
<evidence type="ECO:0000256" key="4">
    <source>
        <dbReference type="ARBA" id="ARBA00022519"/>
    </source>
</evidence>
<evidence type="ECO:0000256" key="3">
    <source>
        <dbReference type="ARBA" id="ARBA00022475"/>
    </source>
</evidence>
<feature type="transmembrane region" description="Helical" evidence="9">
    <location>
        <begin position="91"/>
        <end position="111"/>
    </location>
</feature>
<organism evidence="11 12">
    <name type="scientific">Neiella marina</name>
    <dbReference type="NCBI Taxonomy" id="508461"/>
    <lineage>
        <taxon>Bacteria</taxon>
        <taxon>Pseudomonadati</taxon>
        <taxon>Pseudomonadota</taxon>
        <taxon>Gammaproteobacteria</taxon>
        <taxon>Alteromonadales</taxon>
        <taxon>Echinimonadaceae</taxon>
        <taxon>Neiella</taxon>
    </lineage>
</organism>
<dbReference type="EMBL" id="BMDX01000004">
    <property type="protein sequence ID" value="GGA71309.1"/>
    <property type="molecule type" value="Genomic_DNA"/>
</dbReference>
<dbReference type="Proteomes" id="UP000619743">
    <property type="component" value="Unassembled WGS sequence"/>
</dbReference>
<evidence type="ECO:0000259" key="10">
    <source>
        <dbReference type="Pfam" id="PF04290"/>
    </source>
</evidence>
<dbReference type="AlphaFoldDB" id="A0A8J2XLQ2"/>
<protein>
    <recommendedName>
        <fullName evidence="9">TRAP transporter small permease protein</fullName>
    </recommendedName>
</protein>
<evidence type="ECO:0000256" key="1">
    <source>
        <dbReference type="ARBA" id="ARBA00004429"/>
    </source>
</evidence>
<dbReference type="InterPro" id="IPR007387">
    <property type="entry name" value="TRAP_DctQ"/>
</dbReference>
<comment type="similarity">
    <text evidence="8 9">Belongs to the TRAP transporter small permease family.</text>
</comment>
<feature type="transmembrane region" description="Helical" evidence="9">
    <location>
        <begin position="53"/>
        <end position="70"/>
    </location>
</feature>
<comment type="subunit">
    <text evidence="9">The complex comprises the extracytoplasmic solute receptor protein and the two transmembrane proteins.</text>
</comment>
<reference evidence="12" key="1">
    <citation type="journal article" date="2019" name="Int. J. Syst. Evol. Microbiol.">
        <title>The Global Catalogue of Microorganisms (GCM) 10K type strain sequencing project: providing services to taxonomists for standard genome sequencing and annotation.</title>
        <authorList>
            <consortium name="The Broad Institute Genomics Platform"/>
            <consortium name="The Broad Institute Genome Sequencing Center for Infectious Disease"/>
            <person name="Wu L."/>
            <person name="Ma J."/>
        </authorList>
    </citation>
    <scope>NUCLEOTIDE SEQUENCE [LARGE SCALE GENOMIC DNA]</scope>
    <source>
        <strain evidence="12">CGMCC 1.10130</strain>
    </source>
</reference>
<comment type="function">
    <text evidence="9">Part of the tripartite ATP-independent periplasmic (TRAP) transport system.</text>
</comment>
<gene>
    <name evidence="11" type="ORF">GCM10011369_11340</name>
</gene>
<evidence type="ECO:0000313" key="12">
    <source>
        <dbReference type="Proteomes" id="UP000619743"/>
    </source>
</evidence>
<keyword evidence="12" id="KW-1185">Reference proteome</keyword>